<name>S5DUW7_9ACTN</name>
<keyword evidence="1" id="KW-0560">Oxidoreductase</keyword>
<protein>
    <submittedName>
        <fullName evidence="3">Conserved protein</fullName>
    </submittedName>
</protein>
<dbReference type="SUPFAM" id="SSF50475">
    <property type="entry name" value="FMN-binding split barrel"/>
    <property type="match status" value="1"/>
</dbReference>
<dbReference type="PANTHER" id="PTHR30466:SF1">
    <property type="entry name" value="FMN REDUCTASE (NADH) RUTF"/>
    <property type="match status" value="1"/>
</dbReference>
<dbReference type="Pfam" id="PF01613">
    <property type="entry name" value="Flavin_Reduct"/>
    <property type="match status" value="1"/>
</dbReference>
<dbReference type="InterPro" id="IPR002563">
    <property type="entry name" value="Flavin_Rdtase-like_dom"/>
</dbReference>
<dbReference type="InterPro" id="IPR012349">
    <property type="entry name" value="Split_barrel_FMN-bd"/>
</dbReference>
<dbReference type="GO" id="GO:0010181">
    <property type="term" value="F:FMN binding"/>
    <property type="evidence" value="ECO:0007669"/>
    <property type="project" value="InterPro"/>
</dbReference>
<dbReference type="AlphaFoldDB" id="S5DUW7"/>
<dbReference type="GO" id="GO:0042602">
    <property type="term" value="F:riboflavin reductase (NADPH) activity"/>
    <property type="evidence" value="ECO:0007669"/>
    <property type="project" value="TreeGrafter"/>
</dbReference>
<reference evidence="3" key="1">
    <citation type="journal article" date="2013" name="Sci. Rep.">
        <title>Metagenomics uncovers a new group of low GC and ultra-small marine Actinobacteria.</title>
        <authorList>
            <person name="Ghai R."/>
            <person name="Mizuno C.M."/>
            <person name="Picazo A."/>
            <person name="Camacho A."/>
            <person name="Rodriguez-Valera F."/>
        </authorList>
    </citation>
    <scope>NUCLEOTIDE SEQUENCE</scope>
</reference>
<proteinExistence type="predicted"/>
<evidence type="ECO:0000259" key="2">
    <source>
        <dbReference type="SMART" id="SM00903"/>
    </source>
</evidence>
<evidence type="ECO:0000256" key="1">
    <source>
        <dbReference type="ARBA" id="ARBA00023002"/>
    </source>
</evidence>
<dbReference type="PANTHER" id="PTHR30466">
    <property type="entry name" value="FLAVIN REDUCTASE"/>
    <property type="match status" value="1"/>
</dbReference>
<dbReference type="Gene3D" id="2.30.110.10">
    <property type="entry name" value="Electron Transport, Fmn-binding Protein, Chain A"/>
    <property type="match status" value="1"/>
</dbReference>
<organism evidence="3">
    <name type="scientific">Candidatus Actinomarina minuta</name>
    <dbReference type="NCBI Taxonomy" id="1389454"/>
    <lineage>
        <taxon>Bacteria</taxon>
        <taxon>Bacillati</taxon>
        <taxon>Actinomycetota</taxon>
        <taxon>Actinomycetes</taxon>
        <taxon>Candidatus Actinomarinidae</taxon>
        <taxon>Candidatus Actinomarinales</taxon>
        <taxon>Candidatus Actinomarineae</taxon>
        <taxon>Candidatus Actinomarinaceae</taxon>
        <taxon>Candidatus Actinomarina</taxon>
    </lineage>
</organism>
<sequence length="168" mass="18679">MTEISSEEINVSTWKIPSPLGIIGSHSSGQFNGMTASWITQVSMEPALIGVGIDNKSVTFNLMNSSDYFSLNMFSPDYTKVFVKFSKPAEYTEGFLNKEPITLTDNSVPIFDNATVWFELKTTQKINLGTHTFFIGEIIDCKTLNPDERVAYMGDTRMKYGGVPRGGH</sequence>
<accession>S5DUW7</accession>
<evidence type="ECO:0000313" key="3">
    <source>
        <dbReference type="EMBL" id="AGQ18697.1"/>
    </source>
</evidence>
<feature type="domain" description="Flavin reductase like" evidence="2">
    <location>
        <begin position="13"/>
        <end position="154"/>
    </location>
</feature>
<dbReference type="InterPro" id="IPR050268">
    <property type="entry name" value="NADH-dep_flavin_reductase"/>
</dbReference>
<dbReference type="SMART" id="SM00903">
    <property type="entry name" value="Flavin_Reduct"/>
    <property type="match status" value="1"/>
</dbReference>
<dbReference type="EMBL" id="KC811108">
    <property type="protein sequence ID" value="AGQ18697.1"/>
    <property type="molecule type" value="Genomic_DNA"/>
</dbReference>